<sequence>MGKPTFAFVPRRLSGAVLLACLLAASSSALAQRMVAAADVLPGGALAARTDLLAPSGAPESLQALLARALEQDPQLQVSNALLGVTEERRAQARSRLAPVFSVQGSRGKSQEINFGKNVSGTTDQSSMALRWNLFNGGNDVAEFKGSTKDVAAAQQDVRRAREEIGERIGDAYAEILRHEELLPYSLERMKEAKRLLAQVQKANDLGKLADVDARQAQAAYLDAEVAHGQLLADLRAARDRMIVITGSELRPTVPVKLAPNLLAADAPMGSAGIVAAAQLRADAAQQRVVPWLSTISPRVDLEYSKLLSNRTIPATDPTELHGWQVTARWDLPLGGENQARRAEGLKRAEAAKAEADRVLRTVQSELATLPPRMRHSEEAIQQLDQQIAQYDELVRVGDLQFQAGRRSLTQLVQLFDSRFVAQQRRAEERLKLLTSRLRYLALRGDFLAAMGLSPD</sequence>
<dbReference type="PANTHER" id="PTHR30026">
    <property type="entry name" value="OUTER MEMBRANE PROTEIN TOLC"/>
    <property type="match status" value="1"/>
</dbReference>
<protein>
    <submittedName>
        <fullName evidence="10">TolC family protein</fullName>
    </submittedName>
</protein>
<reference evidence="10 11" key="1">
    <citation type="submission" date="2024-03" db="EMBL/GenBank/DDBJ databases">
        <title>Novel species of the genus Variovorax.</title>
        <authorList>
            <person name="Liu Q."/>
            <person name="Xin Y.-H."/>
        </authorList>
    </citation>
    <scope>NUCLEOTIDE SEQUENCE [LARGE SCALE GENOMIC DNA]</scope>
    <source>
        <strain evidence="10 11">KACC 18901</strain>
    </source>
</reference>
<comment type="subcellular location">
    <subcellularLocation>
        <location evidence="1">Cell outer membrane</location>
    </subcellularLocation>
</comment>
<dbReference type="InterPro" id="IPR051906">
    <property type="entry name" value="TolC-like"/>
</dbReference>
<feature type="coiled-coil region" evidence="8">
    <location>
        <begin position="346"/>
        <end position="394"/>
    </location>
</feature>
<keyword evidence="8" id="KW-0175">Coiled coil</keyword>
<evidence type="ECO:0000256" key="2">
    <source>
        <dbReference type="ARBA" id="ARBA00007613"/>
    </source>
</evidence>
<keyword evidence="4" id="KW-1134">Transmembrane beta strand</keyword>
<evidence type="ECO:0000256" key="8">
    <source>
        <dbReference type="SAM" id="Coils"/>
    </source>
</evidence>
<dbReference type="PANTHER" id="PTHR30026:SF20">
    <property type="entry name" value="OUTER MEMBRANE PROTEIN TOLC"/>
    <property type="match status" value="1"/>
</dbReference>
<evidence type="ECO:0000256" key="3">
    <source>
        <dbReference type="ARBA" id="ARBA00022448"/>
    </source>
</evidence>
<feature type="chain" id="PRO_5046552712" evidence="9">
    <location>
        <begin position="32"/>
        <end position="456"/>
    </location>
</feature>
<keyword evidence="11" id="KW-1185">Reference proteome</keyword>
<keyword evidence="6" id="KW-0472">Membrane</keyword>
<dbReference type="Gene3D" id="1.20.1600.10">
    <property type="entry name" value="Outer membrane efflux proteins (OEP)"/>
    <property type="match status" value="1"/>
</dbReference>
<evidence type="ECO:0000256" key="7">
    <source>
        <dbReference type="ARBA" id="ARBA00023237"/>
    </source>
</evidence>
<dbReference type="Proteomes" id="UP001367030">
    <property type="component" value="Unassembled WGS sequence"/>
</dbReference>
<evidence type="ECO:0000256" key="1">
    <source>
        <dbReference type="ARBA" id="ARBA00004442"/>
    </source>
</evidence>
<comment type="similarity">
    <text evidence="2">Belongs to the outer membrane factor (OMF) (TC 1.B.17) family.</text>
</comment>
<organism evidence="10 11">
    <name type="scientific">Variovorax robiniae</name>
    <dbReference type="NCBI Taxonomy" id="1836199"/>
    <lineage>
        <taxon>Bacteria</taxon>
        <taxon>Pseudomonadati</taxon>
        <taxon>Pseudomonadota</taxon>
        <taxon>Betaproteobacteria</taxon>
        <taxon>Burkholderiales</taxon>
        <taxon>Comamonadaceae</taxon>
        <taxon>Variovorax</taxon>
    </lineage>
</organism>
<keyword evidence="5" id="KW-0812">Transmembrane</keyword>
<dbReference type="Pfam" id="PF02321">
    <property type="entry name" value="OEP"/>
    <property type="match status" value="2"/>
</dbReference>
<keyword evidence="7" id="KW-0998">Cell outer membrane</keyword>
<evidence type="ECO:0000313" key="10">
    <source>
        <dbReference type="EMBL" id="MEJ8857679.1"/>
    </source>
</evidence>
<dbReference type="RefSeq" id="WP_340337751.1">
    <property type="nucleotide sequence ID" value="NZ_JBBKZS010000012.1"/>
</dbReference>
<dbReference type="EMBL" id="JBBKZS010000012">
    <property type="protein sequence ID" value="MEJ8857679.1"/>
    <property type="molecule type" value="Genomic_DNA"/>
</dbReference>
<evidence type="ECO:0000256" key="4">
    <source>
        <dbReference type="ARBA" id="ARBA00022452"/>
    </source>
</evidence>
<name>A0ABU8XDE7_9BURK</name>
<evidence type="ECO:0000313" key="11">
    <source>
        <dbReference type="Proteomes" id="UP001367030"/>
    </source>
</evidence>
<dbReference type="SUPFAM" id="SSF56954">
    <property type="entry name" value="Outer membrane efflux proteins (OEP)"/>
    <property type="match status" value="1"/>
</dbReference>
<comment type="caution">
    <text evidence="10">The sequence shown here is derived from an EMBL/GenBank/DDBJ whole genome shotgun (WGS) entry which is preliminary data.</text>
</comment>
<keyword evidence="9" id="KW-0732">Signal</keyword>
<evidence type="ECO:0000256" key="9">
    <source>
        <dbReference type="SAM" id="SignalP"/>
    </source>
</evidence>
<evidence type="ECO:0000256" key="6">
    <source>
        <dbReference type="ARBA" id="ARBA00023136"/>
    </source>
</evidence>
<keyword evidence="3" id="KW-0813">Transport</keyword>
<dbReference type="InterPro" id="IPR003423">
    <property type="entry name" value="OMP_efflux"/>
</dbReference>
<proteinExistence type="inferred from homology"/>
<accession>A0ABU8XDE7</accession>
<feature type="signal peptide" evidence="9">
    <location>
        <begin position="1"/>
        <end position="31"/>
    </location>
</feature>
<evidence type="ECO:0000256" key="5">
    <source>
        <dbReference type="ARBA" id="ARBA00022692"/>
    </source>
</evidence>
<gene>
    <name evidence="10" type="ORF">WKW79_24120</name>
</gene>